<accession>A0ABT2HU33</accession>
<keyword evidence="2" id="KW-1185">Reference proteome</keyword>
<comment type="caution">
    <text evidence="1">The sequence shown here is derived from an EMBL/GenBank/DDBJ whole genome shotgun (WGS) entry which is preliminary data.</text>
</comment>
<proteinExistence type="predicted"/>
<dbReference type="InterPro" id="IPR046938">
    <property type="entry name" value="DNA_clamp_sf"/>
</dbReference>
<dbReference type="RefSeq" id="WP_260073955.1">
    <property type="nucleotide sequence ID" value="NZ_JALXMO010000062.1"/>
</dbReference>
<dbReference type="Gene3D" id="3.10.150.10">
    <property type="entry name" value="DNA Polymerase III, subunit A, domain 2"/>
    <property type="match status" value="1"/>
</dbReference>
<sequence length="244" mass="27175">MKLHVNTADLSKALKAVLPHASDDPELPSLACVQVHVTWENLFLTATNRYTAGMASVSVWEREGLTGSQSDDFFTLSRDVVKEMLRFFRAKPKPENELDDQLCLEMTEKEFTVTDVSGLFPGKSVTWPDPQKVDNAPNLLRMFTSRLDRGLQVPARIITQGKFLKLFAAAAQAYGHPITVEPSTSDRSLMLGCGESFLGMLMQVSLEGDSDLSTELNEWRDWWRRVLPGVAAALDGREDLEEAA</sequence>
<dbReference type="EMBL" id="JALXMO010000062">
    <property type="protein sequence ID" value="MCT1608029.1"/>
    <property type="molecule type" value="Genomic_DNA"/>
</dbReference>
<organism evidence="1 2">
    <name type="scientific">Nesterenkonia massiliensis</name>
    <dbReference type="NCBI Taxonomy" id="1232429"/>
    <lineage>
        <taxon>Bacteria</taxon>
        <taxon>Bacillati</taxon>
        <taxon>Actinomycetota</taxon>
        <taxon>Actinomycetes</taxon>
        <taxon>Micrococcales</taxon>
        <taxon>Micrococcaceae</taxon>
        <taxon>Nesterenkonia</taxon>
    </lineage>
</organism>
<reference evidence="1 2" key="1">
    <citation type="submission" date="2022-04" db="EMBL/GenBank/DDBJ databases">
        <title>Human microbiome associated bacterial genomes.</title>
        <authorList>
            <person name="Sandstrom S."/>
            <person name="Salamzade R."/>
            <person name="Kalan L.R."/>
        </authorList>
    </citation>
    <scope>NUCLEOTIDE SEQUENCE [LARGE SCALE GENOMIC DNA]</scope>
    <source>
        <strain evidence="2">p3-SID767</strain>
    </source>
</reference>
<dbReference type="Proteomes" id="UP001205046">
    <property type="component" value="Unassembled WGS sequence"/>
</dbReference>
<evidence type="ECO:0000313" key="1">
    <source>
        <dbReference type="EMBL" id="MCT1608029.1"/>
    </source>
</evidence>
<protein>
    <recommendedName>
        <fullName evidence="3">DNA polymerase III beta sliding clamp central domain-containing protein</fullName>
    </recommendedName>
</protein>
<feature type="non-terminal residue" evidence="1">
    <location>
        <position position="244"/>
    </location>
</feature>
<dbReference type="SUPFAM" id="SSF55979">
    <property type="entry name" value="DNA clamp"/>
    <property type="match status" value="1"/>
</dbReference>
<gene>
    <name evidence="1" type="ORF">M3B43_12045</name>
</gene>
<evidence type="ECO:0008006" key="3">
    <source>
        <dbReference type="Google" id="ProtNLM"/>
    </source>
</evidence>
<name>A0ABT2HU33_9MICC</name>
<evidence type="ECO:0000313" key="2">
    <source>
        <dbReference type="Proteomes" id="UP001205046"/>
    </source>
</evidence>